<feature type="chain" id="PRO_5039390350" evidence="4">
    <location>
        <begin position="25"/>
        <end position="409"/>
    </location>
</feature>
<protein>
    <submittedName>
        <fullName evidence="5">Extracellular solute-binding protein</fullName>
    </submittedName>
</protein>
<organism evidence="5 6">
    <name type="scientific">Paenibacillus lentus</name>
    <dbReference type="NCBI Taxonomy" id="1338368"/>
    <lineage>
        <taxon>Bacteria</taxon>
        <taxon>Bacillati</taxon>
        <taxon>Bacillota</taxon>
        <taxon>Bacilli</taxon>
        <taxon>Bacillales</taxon>
        <taxon>Paenibacillaceae</taxon>
        <taxon>Paenibacillus</taxon>
    </lineage>
</organism>
<evidence type="ECO:0000256" key="1">
    <source>
        <dbReference type="ARBA" id="ARBA00008520"/>
    </source>
</evidence>
<dbReference type="Gene3D" id="3.40.190.10">
    <property type="entry name" value="Periplasmic binding protein-like II"/>
    <property type="match status" value="2"/>
</dbReference>
<dbReference type="GO" id="GO:0042956">
    <property type="term" value="P:maltodextrin transmembrane transport"/>
    <property type="evidence" value="ECO:0007669"/>
    <property type="project" value="TreeGrafter"/>
</dbReference>
<dbReference type="KEGG" id="plen:EIM92_01475"/>
<evidence type="ECO:0000256" key="2">
    <source>
        <dbReference type="ARBA" id="ARBA00022448"/>
    </source>
</evidence>
<evidence type="ECO:0000313" key="5">
    <source>
        <dbReference type="EMBL" id="AZK45027.1"/>
    </source>
</evidence>
<name>A0A3S8RQA0_9BACL</name>
<evidence type="ECO:0000256" key="3">
    <source>
        <dbReference type="ARBA" id="ARBA00022729"/>
    </source>
</evidence>
<dbReference type="RefSeq" id="WP_125081161.1">
    <property type="nucleotide sequence ID" value="NZ_CP034248.1"/>
</dbReference>
<dbReference type="PANTHER" id="PTHR30061:SF50">
    <property type="entry name" value="MALTOSE_MALTODEXTRIN-BINDING PERIPLASMIC PROTEIN"/>
    <property type="match status" value="1"/>
</dbReference>
<evidence type="ECO:0000256" key="4">
    <source>
        <dbReference type="SAM" id="SignalP"/>
    </source>
</evidence>
<dbReference type="GO" id="GO:1901982">
    <property type="term" value="F:maltose binding"/>
    <property type="evidence" value="ECO:0007669"/>
    <property type="project" value="TreeGrafter"/>
</dbReference>
<keyword evidence="6" id="KW-1185">Reference proteome</keyword>
<dbReference type="GO" id="GO:0015768">
    <property type="term" value="P:maltose transport"/>
    <property type="evidence" value="ECO:0007669"/>
    <property type="project" value="TreeGrafter"/>
</dbReference>
<gene>
    <name evidence="5" type="ORF">EIM92_01475</name>
</gene>
<dbReference type="SUPFAM" id="SSF53850">
    <property type="entry name" value="Periplasmic binding protein-like II"/>
    <property type="match status" value="1"/>
</dbReference>
<dbReference type="OrthoDB" id="9795467at2"/>
<proteinExistence type="inferred from homology"/>
<dbReference type="GO" id="GO:0055052">
    <property type="term" value="C:ATP-binding cassette (ABC) transporter complex, substrate-binding subunit-containing"/>
    <property type="evidence" value="ECO:0007669"/>
    <property type="project" value="TreeGrafter"/>
</dbReference>
<comment type="similarity">
    <text evidence="1">Belongs to the bacterial solute-binding protein 1 family.</text>
</comment>
<dbReference type="GO" id="GO:0055085">
    <property type="term" value="P:transmembrane transport"/>
    <property type="evidence" value="ECO:0007669"/>
    <property type="project" value="InterPro"/>
</dbReference>
<dbReference type="Proteomes" id="UP000273145">
    <property type="component" value="Chromosome"/>
</dbReference>
<dbReference type="Pfam" id="PF01547">
    <property type="entry name" value="SBP_bac_1"/>
    <property type="match status" value="1"/>
</dbReference>
<keyword evidence="3 4" id="KW-0732">Signal</keyword>
<dbReference type="AlphaFoldDB" id="A0A3S8RQA0"/>
<dbReference type="EMBL" id="CP034248">
    <property type="protein sequence ID" value="AZK45027.1"/>
    <property type="molecule type" value="Genomic_DNA"/>
</dbReference>
<evidence type="ECO:0000313" key="6">
    <source>
        <dbReference type="Proteomes" id="UP000273145"/>
    </source>
</evidence>
<accession>A0A3S8RQA0</accession>
<dbReference type="InterPro" id="IPR006061">
    <property type="entry name" value="SBP_1_CS"/>
</dbReference>
<feature type="signal peptide" evidence="4">
    <location>
        <begin position="1"/>
        <end position="24"/>
    </location>
</feature>
<dbReference type="PROSITE" id="PS01037">
    <property type="entry name" value="SBP_BACTERIAL_1"/>
    <property type="match status" value="1"/>
</dbReference>
<dbReference type="InterPro" id="IPR006059">
    <property type="entry name" value="SBP"/>
</dbReference>
<dbReference type="PROSITE" id="PS51257">
    <property type="entry name" value="PROKAR_LIPOPROTEIN"/>
    <property type="match status" value="1"/>
</dbReference>
<keyword evidence="2" id="KW-0813">Transport</keyword>
<dbReference type="PANTHER" id="PTHR30061">
    <property type="entry name" value="MALTOSE-BINDING PERIPLASMIC PROTEIN"/>
    <property type="match status" value="1"/>
</dbReference>
<sequence length="409" mass="45495">MNFKQLWIVLLLPLLLFGCSAVKTEETAITLDFWTTTSEKETEVLTRLIESFEQEHPDIDVNLKSVEFGEASNNFKIATLTQDAPDILRSDIGWTTEFVDLDILLPLDDMVTAADQEDYFSTAIQNNIHEGHIYGLPMVTDAPALLYNKELLSKAGYTEPPQTLDELMEIAKAITNEDHYGIYISPDSYYSLPYVWGFGGEMINEEMNIEIANESSVQGIEFMVELIKAKVTQPDGSFEDWNARMMEDFKNGKVAMIINGPWATADILSGEAFKNSANLGVAAIPGGPGGEGSPIGGHNLVISKYTKYPKEAYQLIHYLNSIENQVTMAKEAGTLPTRVSAYDDKDLMSNTIFQGFKAQLEVARSRPLIPESSLLLAEFSTYLEQILKQGITPQEGLTQVASVWAYLIK</sequence>
<reference evidence="5 6" key="1">
    <citation type="submission" date="2018-11" db="EMBL/GenBank/DDBJ databases">
        <title>Genome sequencing of Paenibacillus lentus DSM25539(T).</title>
        <authorList>
            <person name="Kook J.-K."/>
            <person name="Park S.-N."/>
            <person name="Lim Y.K."/>
        </authorList>
    </citation>
    <scope>NUCLEOTIDE SEQUENCE [LARGE SCALE GENOMIC DNA]</scope>
    <source>
        <strain evidence="5 6">DSM 25539</strain>
    </source>
</reference>